<dbReference type="RefSeq" id="WP_012488449.1">
    <property type="nucleotide sequence ID" value="NC_010995.1"/>
</dbReference>
<protein>
    <recommendedName>
        <fullName evidence="2">eCIS core domain-containing protein</fullName>
    </recommendedName>
</protein>
<dbReference type="HOGENOM" id="CLU_499402_0_0_6"/>
<feature type="compositionally biased region" description="Polar residues" evidence="1">
    <location>
        <begin position="1"/>
        <end position="21"/>
    </location>
</feature>
<reference evidence="3 4" key="1">
    <citation type="journal article" date="2008" name="J. Bacteriol.">
        <title>Insights into plant cell wall degradation from the genome sequence of the soil bacterium Cellvibrio japonicus.</title>
        <authorList>
            <person name="Deboy R.T."/>
            <person name="Mongodin E.F."/>
            <person name="Fouts D.E."/>
            <person name="Tailford L.E."/>
            <person name="Khouri H."/>
            <person name="Emerson J.B."/>
            <person name="Mohamoud Y."/>
            <person name="Watkins K."/>
            <person name="Henrissat B."/>
            <person name="Gilbert H.J."/>
            <person name="Nelson K.E."/>
        </authorList>
    </citation>
    <scope>NUCLEOTIDE SEQUENCE [LARGE SCALE GENOMIC DNA]</scope>
    <source>
        <strain evidence="3 4">Ueda107</strain>
    </source>
</reference>
<proteinExistence type="predicted"/>
<accession>B3PC51</accession>
<dbReference type="InterPro" id="IPR025295">
    <property type="entry name" value="eCIS_core_dom"/>
</dbReference>
<dbReference type="STRING" id="498211.CJA_2865"/>
<dbReference type="AlphaFoldDB" id="B3PC51"/>
<feature type="region of interest" description="Disordered" evidence="1">
    <location>
        <begin position="1"/>
        <end position="29"/>
    </location>
</feature>
<sequence>MSTYATAQQSTSRRQVSNTHHPQPAFTDNRPSAIAQLTQQSLMAASAKEAQLKAHNASMQESALVQCKASGYVTNIIQRVEEDDEPWQGKMKSGRGQSLAQIQVANNTGLPSQLKAGVESLSGMSFDHVKVHYNSAKPAQLNAHAYAQGSDIHLGPGQEQHLPHEAWHLVQQAQGRVKPTTQLQAGIPVNDDVHLEQEADTMGARAQSMGQQAVAQKSSRGLSTPSSTIQMAKIIQLATRSGTFNPNAAKAPTNAAMPGMQAPAYGGVSANNTGLLGGRNGIHNPAYGSGVGGIRPPQWANLVNLTGGNPWVQLHLLNDNLGGQGQATNLAPGSRSFNSQHLHGAEKPVKNWAGHSGAAQAANKAADYQVTAQYNTPGPVITELHQMYDQTHNMQQMIANRRGQLYSLSYQNLYNTNQAFQNLVDTDNQAQTNYQLVMNFINAAYFQHLALGYAPQFFVPPIQVPNPPVRSAQLVQIENLLDQFALNQAIQDVQAEITSDKQWISNYVAASFPSSFTCSAIFYEENPVGSGTIVATAPQQITISY</sequence>
<evidence type="ECO:0000259" key="2">
    <source>
        <dbReference type="Pfam" id="PF13699"/>
    </source>
</evidence>
<keyword evidence="4" id="KW-1185">Reference proteome</keyword>
<evidence type="ECO:0000256" key="1">
    <source>
        <dbReference type="SAM" id="MobiDB-lite"/>
    </source>
</evidence>
<evidence type="ECO:0000313" key="3">
    <source>
        <dbReference type="EMBL" id="ACE82800.1"/>
    </source>
</evidence>
<gene>
    <name evidence="3" type="ordered locus">CJA_2865</name>
</gene>
<dbReference type="Pfam" id="PF13699">
    <property type="entry name" value="eCIS_core"/>
    <property type="match status" value="1"/>
</dbReference>
<dbReference type="KEGG" id="cja:CJA_2865"/>
<feature type="domain" description="eCIS core" evidence="2">
    <location>
        <begin position="110"/>
        <end position="175"/>
    </location>
</feature>
<evidence type="ECO:0000313" key="4">
    <source>
        <dbReference type="Proteomes" id="UP000001036"/>
    </source>
</evidence>
<dbReference type="Proteomes" id="UP000001036">
    <property type="component" value="Chromosome"/>
</dbReference>
<organism evidence="3 4">
    <name type="scientific">Cellvibrio japonicus (strain Ueda107)</name>
    <name type="common">Pseudomonas fluorescens subsp. cellulosa</name>
    <dbReference type="NCBI Taxonomy" id="498211"/>
    <lineage>
        <taxon>Bacteria</taxon>
        <taxon>Pseudomonadati</taxon>
        <taxon>Pseudomonadota</taxon>
        <taxon>Gammaproteobacteria</taxon>
        <taxon>Cellvibrionales</taxon>
        <taxon>Cellvibrionaceae</taxon>
        <taxon>Cellvibrio</taxon>
    </lineage>
</organism>
<dbReference type="EMBL" id="CP000934">
    <property type="protein sequence ID" value="ACE82800.1"/>
    <property type="molecule type" value="Genomic_DNA"/>
</dbReference>
<name>B3PC51_CELJU</name>
<dbReference type="eggNOG" id="COG3177">
    <property type="taxonomic scope" value="Bacteria"/>
</dbReference>